<accession>A0A317SZJ3</accession>
<dbReference type="Proteomes" id="UP000246991">
    <property type="component" value="Unassembled WGS sequence"/>
</dbReference>
<dbReference type="AlphaFoldDB" id="A0A317SZJ3"/>
<gene>
    <name evidence="2" type="ORF">C7212DRAFT_305565</name>
</gene>
<reference evidence="2 3" key="1">
    <citation type="submission" date="2018-03" db="EMBL/GenBank/DDBJ databases">
        <title>Genomes of Pezizomycetes fungi and the evolution of truffles.</title>
        <authorList>
            <person name="Murat C."/>
            <person name="Payen T."/>
            <person name="Noel B."/>
            <person name="Kuo A."/>
            <person name="Martin F.M."/>
        </authorList>
    </citation>
    <scope>NUCLEOTIDE SEQUENCE [LARGE SCALE GENOMIC DNA]</scope>
    <source>
        <strain evidence="2">091103-1</strain>
    </source>
</reference>
<organism evidence="2 3">
    <name type="scientific">Tuber magnatum</name>
    <name type="common">white Piedmont truffle</name>
    <dbReference type="NCBI Taxonomy" id="42249"/>
    <lineage>
        <taxon>Eukaryota</taxon>
        <taxon>Fungi</taxon>
        <taxon>Dikarya</taxon>
        <taxon>Ascomycota</taxon>
        <taxon>Pezizomycotina</taxon>
        <taxon>Pezizomycetes</taxon>
        <taxon>Pezizales</taxon>
        <taxon>Tuberaceae</taxon>
        <taxon>Tuber</taxon>
    </lineage>
</organism>
<comment type="caution">
    <text evidence="2">The sequence shown here is derived from an EMBL/GenBank/DDBJ whole genome shotgun (WGS) entry which is preliminary data.</text>
</comment>
<keyword evidence="3" id="KW-1185">Reference proteome</keyword>
<feature type="compositionally biased region" description="Low complexity" evidence="1">
    <location>
        <begin position="52"/>
        <end position="61"/>
    </location>
</feature>
<evidence type="ECO:0000256" key="1">
    <source>
        <dbReference type="SAM" id="MobiDB-lite"/>
    </source>
</evidence>
<sequence length="101" mass="10401">HQNPKPYRTQNFSSAQNQLPPPSSSTPTPPPPPPPPINKSNPYASKPPTRPITPTIPTRVTGAGVRSAFFIQSVAELVMLIASSSGSGSGANVLVGGMDGV</sequence>
<dbReference type="EMBL" id="PYWC01000006">
    <property type="protein sequence ID" value="PWW79863.1"/>
    <property type="molecule type" value="Genomic_DNA"/>
</dbReference>
<proteinExistence type="predicted"/>
<name>A0A317SZJ3_9PEZI</name>
<feature type="compositionally biased region" description="Polar residues" evidence="1">
    <location>
        <begin position="1"/>
        <end position="18"/>
    </location>
</feature>
<evidence type="ECO:0000313" key="2">
    <source>
        <dbReference type="EMBL" id="PWW79863.1"/>
    </source>
</evidence>
<feature type="region of interest" description="Disordered" evidence="1">
    <location>
        <begin position="1"/>
        <end position="61"/>
    </location>
</feature>
<evidence type="ECO:0000313" key="3">
    <source>
        <dbReference type="Proteomes" id="UP000246991"/>
    </source>
</evidence>
<feature type="non-terminal residue" evidence="2">
    <location>
        <position position="1"/>
    </location>
</feature>
<feature type="compositionally biased region" description="Pro residues" evidence="1">
    <location>
        <begin position="19"/>
        <end position="37"/>
    </location>
</feature>
<protein>
    <submittedName>
        <fullName evidence="2">Uncharacterized protein</fullName>
    </submittedName>
</protein>